<evidence type="ECO:0000256" key="1">
    <source>
        <dbReference type="ARBA" id="ARBA00004202"/>
    </source>
</evidence>
<evidence type="ECO:0000256" key="3">
    <source>
        <dbReference type="ARBA" id="ARBA00022475"/>
    </source>
</evidence>
<comment type="caution">
    <text evidence="11">The sequence shown here is derived from an EMBL/GenBank/DDBJ whole genome shotgun (WGS) entry which is preliminary data.</text>
</comment>
<sequence>MDDIEPNDALLSVKNLVLHFTTSRGIVRAVDGVSFSVRHGETLALVGESGSGKSSTALAIIRLLPRNVAAYRGSIIFEKMELMNLDDEEFRKRVRVGGISMVFQGAMNSFNPVLRVGFQVAEPLIVNLGVPREEAYKKAEDALELVGLERSVAQRYPFELSGGMKQRALIAMALITNPKLLILDEPTSALDVMTQANVMNLLKKLKKELGLTYIFITHDLALASELADRVAVMYGGLMAELGPSDELYPKPRHPYTELLINSVPFLRQDKEPTFIRGSPPDPIEPPIGCRFHPRCPYVIKGKCDVSTPPMFKADGEHWAACWLLEEK</sequence>
<dbReference type="CDD" id="cd03257">
    <property type="entry name" value="ABC_NikE_OppD_transporters"/>
    <property type="match status" value="1"/>
</dbReference>
<dbReference type="Pfam" id="PF00005">
    <property type="entry name" value="ABC_tran"/>
    <property type="match status" value="1"/>
</dbReference>
<dbReference type="Gene3D" id="3.40.50.300">
    <property type="entry name" value="P-loop containing nucleotide triphosphate hydrolases"/>
    <property type="match status" value="1"/>
</dbReference>
<dbReference type="PANTHER" id="PTHR43297:SF14">
    <property type="entry name" value="ATPASE AAA-TYPE CORE DOMAIN-CONTAINING PROTEIN"/>
    <property type="match status" value="1"/>
</dbReference>
<evidence type="ECO:0000256" key="7">
    <source>
        <dbReference type="ARBA" id="ARBA00022967"/>
    </source>
</evidence>
<dbReference type="PROSITE" id="PS50893">
    <property type="entry name" value="ABC_TRANSPORTER_2"/>
    <property type="match status" value="1"/>
</dbReference>
<dbReference type="AlphaFoldDB" id="A0A7C4E0N2"/>
<gene>
    <name evidence="12" type="ORF">ENM30_02725</name>
    <name evidence="11" type="ORF">ENT82_02170</name>
    <name evidence="10" type="ORF">ENU43_08265</name>
</gene>
<organism evidence="11">
    <name type="scientific">Caldiarchaeum subterraneum</name>
    <dbReference type="NCBI Taxonomy" id="311458"/>
    <lineage>
        <taxon>Archaea</taxon>
        <taxon>Nitrososphaerota</taxon>
        <taxon>Candidatus Caldarchaeales</taxon>
        <taxon>Candidatus Caldarchaeaceae</taxon>
        <taxon>Candidatus Caldarchaeum</taxon>
    </lineage>
</organism>
<dbReference type="PROSITE" id="PS00211">
    <property type="entry name" value="ABC_TRANSPORTER_1"/>
    <property type="match status" value="1"/>
</dbReference>
<dbReference type="Pfam" id="PF08352">
    <property type="entry name" value="oligo_HPY"/>
    <property type="match status" value="1"/>
</dbReference>
<keyword evidence="5" id="KW-0547">Nucleotide-binding</keyword>
<dbReference type="InterPro" id="IPR027417">
    <property type="entry name" value="P-loop_NTPase"/>
</dbReference>
<comment type="subcellular location">
    <subcellularLocation>
        <location evidence="1">Cell membrane</location>
        <topology evidence="1">Peripheral membrane protein</topology>
    </subcellularLocation>
</comment>
<dbReference type="SMART" id="SM00382">
    <property type="entry name" value="AAA"/>
    <property type="match status" value="1"/>
</dbReference>
<dbReference type="GO" id="GO:0005886">
    <property type="term" value="C:plasma membrane"/>
    <property type="evidence" value="ECO:0007669"/>
    <property type="project" value="UniProtKB-SubCell"/>
</dbReference>
<evidence type="ECO:0000313" key="12">
    <source>
        <dbReference type="EMBL" id="HHN52208.1"/>
    </source>
</evidence>
<dbReference type="SUPFAM" id="SSF52540">
    <property type="entry name" value="P-loop containing nucleoside triphosphate hydrolases"/>
    <property type="match status" value="1"/>
</dbReference>
<dbReference type="NCBIfam" id="TIGR01727">
    <property type="entry name" value="oligo_HPY"/>
    <property type="match status" value="1"/>
</dbReference>
<feature type="domain" description="ABC transporter" evidence="9">
    <location>
        <begin position="11"/>
        <end position="260"/>
    </location>
</feature>
<keyword evidence="4" id="KW-0997">Cell inner membrane</keyword>
<dbReference type="InterPro" id="IPR003439">
    <property type="entry name" value="ABC_transporter-like_ATP-bd"/>
</dbReference>
<dbReference type="PANTHER" id="PTHR43297">
    <property type="entry name" value="OLIGOPEPTIDE TRANSPORT ATP-BINDING PROTEIN APPD"/>
    <property type="match status" value="1"/>
</dbReference>
<keyword evidence="6 11" id="KW-0067">ATP-binding</keyword>
<evidence type="ECO:0000256" key="5">
    <source>
        <dbReference type="ARBA" id="ARBA00022741"/>
    </source>
</evidence>
<dbReference type="EMBL" id="DTAD01000023">
    <property type="protein sequence ID" value="HGN89920.1"/>
    <property type="molecule type" value="Genomic_DNA"/>
</dbReference>
<dbReference type="GO" id="GO:0015833">
    <property type="term" value="P:peptide transport"/>
    <property type="evidence" value="ECO:0007669"/>
    <property type="project" value="InterPro"/>
</dbReference>
<accession>A0A7C4E0N2</accession>
<keyword evidence="2" id="KW-0813">Transport</keyword>
<evidence type="ECO:0000259" key="9">
    <source>
        <dbReference type="PROSITE" id="PS50893"/>
    </source>
</evidence>
<proteinExistence type="predicted"/>
<evidence type="ECO:0000256" key="6">
    <source>
        <dbReference type="ARBA" id="ARBA00022840"/>
    </source>
</evidence>
<dbReference type="FunFam" id="3.40.50.300:FF:000016">
    <property type="entry name" value="Oligopeptide ABC transporter ATP-binding component"/>
    <property type="match status" value="1"/>
</dbReference>
<dbReference type="InterPro" id="IPR003593">
    <property type="entry name" value="AAA+_ATPase"/>
</dbReference>
<evidence type="ECO:0000256" key="2">
    <source>
        <dbReference type="ARBA" id="ARBA00022448"/>
    </source>
</evidence>
<evidence type="ECO:0000313" key="10">
    <source>
        <dbReference type="EMBL" id="HGL41638.1"/>
    </source>
</evidence>
<protein>
    <submittedName>
        <fullName evidence="11">ABC transporter ATP-binding protein</fullName>
    </submittedName>
</protein>
<dbReference type="GO" id="GO:0016887">
    <property type="term" value="F:ATP hydrolysis activity"/>
    <property type="evidence" value="ECO:0007669"/>
    <property type="project" value="InterPro"/>
</dbReference>
<dbReference type="EMBL" id="DTCM01000100">
    <property type="protein sequence ID" value="HGL41638.1"/>
    <property type="molecule type" value="Genomic_DNA"/>
</dbReference>
<dbReference type="EMBL" id="DRXG01000056">
    <property type="protein sequence ID" value="HHN52208.1"/>
    <property type="molecule type" value="Genomic_DNA"/>
</dbReference>
<keyword evidence="8" id="KW-0472">Membrane</keyword>
<dbReference type="InterPro" id="IPR017871">
    <property type="entry name" value="ABC_transporter-like_CS"/>
</dbReference>
<dbReference type="InterPro" id="IPR013563">
    <property type="entry name" value="Oligopep_ABC_C"/>
</dbReference>
<keyword evidence="3" id="KW-1003">Cell membrane</keyword>
<keyword evidence="7" id="KW-1278">Translocase</keyword>
<evidence type="ECO:0000256" key="4">
    <source>
        <dbReference type="ARBA" id="ARBA00022519"/>
    </source>
</evidence>
<dbReference type="GO" id="GO:0005524">
    <property type="term" value="F:ATP binding"/>
    <property type="evidence" value="ECO:0007669"/>
    <property type="project" value="UniProtKB-KW"/>
</dbReference>
<evidence type="ECO:0000313" key="11">
    <source>
        <dbReference type="EMBL" id="HGN89920.1"/>
    </source>
</evidence>
<name>A0A7C4E0N2_CALS0</name>
<dbReference type="InterPro" id="IPR050388">
    <property type="entry name" value="ABC_Ni/Peptide_Import"/>
</dbReference>
<reference evidence="11" key="1">
    <citation type="journal article" date="2020" name="mSystems">
        <title>Genome- and Community-Level Interaction Insights into Carbon Utilization and Element Cycling Functions of Hydrothermarchaeota in Hydrothermal Sediment.</title>
        <authorList>
            <person name="Zhou Z."/>
            <person name="Liu Y."/>
            <person name="Xu W."/>
            <person name="Pan J."/>
            <person name="Luo Z.H."/>
            <person name="Li M."/>
        </authorList>
    </citation>
    <scope>NUCLEOTIDE SEQUENCE [LARGE SCALE GENOMIC DNA]</scope>
    <source>
        <strain evidence="12">SpSt-1073</strain>
        <strain evidence="11">SpSt-613</strain>
        <strain evidence="10">SpSt-669</strain>
    </source>
</reference>
<evidence type="ECO:0000256" key="8">
    <source>
        <dbReference type="ARBA" id="ARBA00023136"/>
    </source>
</evidence>